<reference evidence="2 3" key="1">
    <citation type="submission" date="2018-04" db="EMBL/GenBank/DDBJ databases">
        <title>Novel Campyloabacter and Helicobacter Species and Strains.</title>
        <authorList>
            <person name="Mannion A.J."/>
            <person name="Shen Z."/>
            <person name="Fox J.G."/>
        </authorList>
    </citation>
    <scope>NUCLEOTIDE SEQUENCE [LARGE SCALE GENOMIC DNA]</scope>
    <source>
        <strain evidence="2 3">ATCC 700242</strain>
    </source>
</reference>
<keyword evidence="3" id="KW-1185">Reference proteome</keyword>
<dbReference type="EMBL" id="NXLU01000008">
    <property type="protein sequence ID" value="RDU68665.1"/>
    <property type="molecule type" value="Genomic_DNA"/>
</dbReference>
<dbReference type="PANTHER" id="PTHR22916">
    <property type="entry name" value="GLYCOSYLTRANSFERASE"/>
    <property type="match status" value="1"/>
</dbReference>
<evidence type="ECO:0000313" key="3">
    <source>
        <dbReference type="Proteomes" id="UP000257067"/>
    </source>
</evidence>
<organism evidence="2 3">
    <name type="scientific">Helicobacter cholecystus</name>
    <dbReference type="NCBI Taxonomy" id="45498"/>
    <lineage>
        <taxon>Bacteria</taxon>
        <taxon>Pseudomonadati</taxon>
        <taxon>Campylobacterota</taxon>
        <taxon>Epsilonproteobacteria</taxon>
        <taxon>Campylobacterales</taxon>
        <taxon>Helicobacteraceae</taxon>
        <taxon>Helicobacter</taxon>
    </lineage>
</organism>
<dbReference type="InterPro" id="IPR029044">
    <property type="entry name" value="Nucleotide-diphossugar_trans"/>
</dbReference>
<dbReference type="AlphaFoldDB" id="A0A3D8IUR5"/>
<dbReference type="RefSeq" id="WP_115585136.1">
    <property type="nucleotide sequence ID" value="NZ_LR134518.1"/>
</dbReference>
<evidence type="ECO:0000313" key="2">
    <source>
        <dbReference type="EMBL" id="RDU68665.1"/>
    </source>
</evidence>
<dbReference type="InterPro" id="IPR001173">
    <property type="entry name" value="Glyco_trans_2-like"/>
</dbReference>
<dbReference type="SUPFAM" id="SSF53448">
    <property type="entry name" value="Nucleotide-diphospho-sugar transferases"/>
    <property type="match status" value="1"/>
</dbReference>
<name>A0A3D8IUR5_9HELI</name>
<dbReference type="Pfam" id="PF00535">
    <property type="entry name" value="Glycos_transf_2"/>
    <property type="match status" value="1"/>
</dbReference>
<evidence type="ECO:0000259" key="1">
    <source>
        <dbReference type="Pfam" id="PF00535"/>
    </source>
</evidence>
<dbReference type="CDD" id="cd00761">
    <property type="entry name" value="Glyco_tranf_GTA_type"/>
    <property type="match status" value="1"/>
</dbReference>
<dbReference type="OrthoDB" id="5372349at2"/>
<protein>
    <recommendedName>
        <fullName evidence="1">Glycosyltransferase 2-like domain-containing protein</fullName>
    </recommendedName>
</protein>
<gene>
    <name evidence="2" type="ORF">CQA62_06065</name>
</gene>
<accession>A0A3D8IUR5</accession>
<feature type="domain" description="Glycosyltransferase 2-like" evidence="1">
    <location>
        <begin position="13"/>
        <end position="127"/>
    </location>
</feature>
<comment type="caution">
    <text evidence="2">The sequence shown here is derived from an EMBL/GenBank/DDBJ whole genome shotgun (WGS) entry which is preliminary data.</text>
</comment>
<proteinExistence type="predicted"/>
<dbReference type="GO" id="GO:0016758">
    <property type="term" value="F:hexosyltransferase activity"/>
    <property type="evidence" value="ECO:0007669"/>
    <property type="project" value="UniProtKB-ARBA"/>
</dbReference>
<dbReference type="Gene3D" id="3.90.550.10">
    <property type="entry name" value="Spore Coat Polysaccharide Biosynthesis Protein SpsA, Chain A"/>
    <property type="match status" value="1"/>
</dbReference>
<dbReference type="Proteomes" id="UP000257067">
    <property type="component" value="Unassembled WGS sequence"/>
</dbReference>
<sequence>MVGRGGGKHPFFSLIVLSYNKETFIEKCLQSCINQTFKNIEIIIVDDYSSDKTISILEKYQTIKYLSIIKNTANYGAFASRVIGEQQAKGEYIIHIDGDDFIRTTMCERLYEHCKTKQKDIIACGWINY</sequence>